<sequence>MFLASPRDRSTSRSARAPHAKKKGVRPPHHWSAGEALKQNPPQSETHSPLTRACMIAQQHVPTAAPRHTQPPLRKL</sequence>
<feature type="compositionally biased region" description="Basic residues" evidence="1">
    <location>
        <begin position="16"/>
        <end position="29"/>
    </location>
</feature>
<feature type="region of interest" description="Disordered" evidence="1">
    <location>
        <begin position="1"/>
        <end position="76"/>
    </location>
</feature>
<evidence type="ECO:0000313" key="2">
    <source>
        <dbReference type="EMBL" id="KAJ1122759.1"/>
    </source>
</evidence>
<dbReference type="Proteomes" id="UP001066276">
    <property type="component" value="Chromosome 7"/>
</dbReference>
<feature type="compositionally biased region" description="Polar residues" evidence="1">
    <location>
        <begin position="40"/>
        <end position="49"/>
    </location>
</feature>
<protein>
    <submittedName>
        <fullName evidence="2">Uncharacterized protein</fullName>
    </submittedName>
</protein>
<comment type="caution">
    <text evidence="2">The sequence shown here is derived from an EMBL/GenBank/DDBJ whole genome shotgun (WGS) entry which is preliminary data.</text>
</comment>
<evidence type="ECO:0000313" key="3">
    <source>
        <dbReference type="Proteomes" id="UP001066276"/>
    </source>
</evidence>
<accession>A0AAV7P4U9</accession>
<name>A0AAV7P4U9_PLEWA</name>
<reference evidence="2" key="1">
    <citation type="journal article" date="2022" name="bioRxiv">
        <title>Sequencing and chromosome-scale assembly of the giantPleurodeles waltlgenome.</title>
        <authorList>
            <person name="Brown T."/>
            <person name="Elewa A."/>
            <person name="Iarovenko S."/>
            <person name="Subramanian E."/>
            <person name="Araus A.J."/>
            <person name="Petzold A."/>
            <person name="Susuki M."/>
            <person name="Suzuki K.-i.T."/>
            <person name="Hayashi T."/>
            <person name="Toyoda A."/>
            <person name="Oliveira C."/>
            <person name="Osipova E."/>
            <person name="Leigh N.D."/>
            <person name="Simon A."/>
            <person name="Yun M.H."/>
        </authorList>
    </citation>
    <scope>NUCLEOTIDE SEQUENCE</scope>
    <source>
        <strain evidence="2">20211129_DDA</strain>
        <tissue evidence="2">Liver</tissue>
    </source>
</reference>
<dbReference type="AlphaFoldDB" id="A0AAV7P4U9"/>
<evidence type="ECO:0000256" key="1">
    <source>
        <dbReference type="SAM" id="MobiDB-lite"/>
    </source>
</evidence>
<proteinExistence type="predicted"/>
<keyword evidence="3" id="KW-1185">Reference proteome</keyword>
<organism evidence="2 3">
    <name type="scientific">Pleurodeles waltl</name>
    <name type="common">Iberian ribbed newt</name>
    <dbReference type="NCBI Taxonomy" id="8319"/>
    <lineage>
        <taxon>Eukaryota</taxon>
        <taxon>Metazoa</taxon>
        <taxon>Chordata</taxon>
        <taxon>Craniata</taxon>
        <taxon>Vertebrata</taxon>
        <taxon>Euteleostomi</taxon>
        <taxon>Amphibia</taxon>
        <taxon>Batrachia</taxon>
        <taxon>Caudata</taxon>
        <taxon>Salamandroidea</taxon>
        <taxon>Salamandridae</taxon>
        <taxon>Pleurodelinae</taxon>
        <taxon>Pleurodeles</taxon>
    </lineage>
</organism>
<feature type="compositionally biased region" description="Basic and acidic residues" evidence="1">
    <location>
        <begin position="1"/>
        <end position="11"/>
    </location>
</feature>
<dbReference type="EMBL" id="JANPWB010000011">
    <property type="protein sequence ID" value="KAJ1122759.1"/>
    <property type="molecule type" value="Genomic_DNA"/>
</dbReference>
<gene>
    <name evidence="2" type="ORF">NDU88_001243</name>
</gene>